<sequence>MWVKYAIEKGEGRGDMLEGTMATFNVFDVEHVMKLNKKYENYSHLIRLRIGEHIYLKKARDMELPCFCFYILKQSMLPCQNKEGKCELTTTIPSAYFRDFMDNLDAHDVEK</sequence>
<dbReference type="EMBL" id="FWXH01000002">
    <property type="protein sequence ID" value="SMC17090.1"/>
    <property type="molecule type" value="Genomic_DNA"/>
</dbReference>
<protein>
    <submittedName>
        <fullName evidence="1">Uncharacterized protein</fullName>
    </submittedName>
</protein>
<name>A0A1W1WZX5_9CLOT</name>
<reference evidence="1 2" key="1">
    <citation type="submission" date="2017-04" db="EMBL/GenBank/DDBJ databases">
        <authorList>
            <person name="Afonso C.L."/>
            <person name="Miller P.J."/>
            <person name="Scott M.A."/>
            <person name="Spackman E."/>
            <person name="Goraichik I."/>
            <person name="Dimitrov K.M."/>
            <person name="Suarez D.L."/>
            <person name="Swayne D.E."/>
        </authorList>
    </citation>
    <scope>NUCLEOTIDE SEQUENCE [LARGE SCALE GENOMIC DNA]</scope>
    <source>
        <strain evidence="1 2">DSM 12555</strain>
    </source>
</reference>
<evidence type="ECO:0000313" key="2">
    <source>
        <dbReference type="Proteomes" id="UP000192468"/>
    </source>
</evidence>
<accession>A0A1W1WZX5</accession>
<gene>
    <name evidence="1" type="ORF">SAMN02745134_00234</name>
</gene>
<dbReference type="AlphaFoldDB" id="A0A1W1WZX5"/>
<keyword evidence="2" id="KW-1185">Reference proteome</keyword>
<dbReference type="STRING" id="1121291.SAMN02745134_00234"/>
<organism evidence="1 2">
    <name type="scientific">Clostridium acidisoli DSM 12555</name>
    <dbReference type="NCBI Taxonomy" id="1121291"/>
    <lineage>
        <taxon>Bacteria</taxon>
        <taxon>Bacillati</taxon>
        <taxon>Bacillota</taxon>
        <taxon>Clostridia</taxon>
        <taxon>Eubacteriales</taxon>
        <taxon>Clostridiaceae</taxon>
        <taxon>Clostridium</taxon>
    </lineage>
</organism>
<evidence type="ECO:0000313" key="1">
    <source>
        <dbReference type="EMBL" id="SMC17090.1"/>
    </source>
</evidence>
<dbReference type="Proteomes" id="UP000192468">
    <property type="component" value="Unassembled WGS sequence"/>
</dbReference>
<proteinExistence type="predicted"/>